<dbReference type="AlphaFoldDB" id="S3UQS7"/>
<dbReference type="STRING" id="1193011.LEP1GSC058_0976"/>
<gene>
    <name evidence="2" type="ORF">LEP1GSC058_0976</name>
</gene>
<feature type="transmembrane region" description="Helical" evidence="1">
    <location>
        <begin position="412"/>
        <end position="431"/>
    </location>
</feature>
<feature type="transmembrane region" description="Helical" evidence="1">
    <location>
        <begin position="155"/>
        <end position="172"/>
    </location>
</feature>
<feature type="transmembrane region" description="Helical" evidence="1">
    <location>
        <begin position="106"/>
        <end position="122"/>
    </location>
</feature>
<evidence type="ECO:0000256" key="1">
    <source>
        <dbReference type="SAM" id="Phobius"/>
    </source>
</evidence>
<feature type="transmembrane region" description="Helical" evidence="1">
    <location>
        <begin position="329"/>
        <end position="347"/>
    </location>
</feature>
<sequence length="461" mass="53816">MNPFTKFFFYPFSRFKALFVRKLPWEGFLFLGCLASALFLFDLRFLSRHYDWDSIVYTHNISTDKTWKVFFNPHHIGFESTGYLYLKFWRWAHGPDSLMFGLRLRTLYFAILFIFVLMVSYWRLYKDIVGAVLLGLGVHCTQGFWFYAQHNDTPLIHSCLTACLYLFCVWNARNGWSTGKLFFAFFLQVWNVYFHQSDTIFLTLVPASLLFAKEWQGAKFEFSKKIKVIPIYLLAVVSTLTISYLFVGFIILDRDLTSPPTSEKNFANWLFLYATQEKWGVAKGAKDYVMNFYRGIGDAFLNFEGVKNGLRIKVANPTDLKALPYNLNLGFWAVCIGLALANCVRLWRSFKIEVILLSLWLVPSLLFYTWWEGYFFEFWVSTIIGLLIFSALVLRSFIFGPLYFGTRAIGHILLLAYLLLLLCVNFTYSTYPRSERPTVSFIEGIEDKYKAITPEPVYGKE</sequence>
<keyword evidence="1" id="KW-0472">Membrane</keyword>
<comment type="caution">
    <text evidence="2">The sequence shown here is derived from an EMBL/GenBank/DDBJ whole genome shotgun (WGS) entry which is preliminary data.</text>
</comment>
<keyword evidence="1" id="KW-1133">Transmembrane helix</keyword>
<feature type="transmembrane region" description="Helical" evidence="1">
    <location>
        <begin position="354"/>
        <end position="371"/>
    </location>
</feature>
<keyword evidence="1" id="KW-0812">Transmembrane</keyword>
<organism evidence="2 3">
    <name type="scientific">Leptospira fainei serovar Hurstbridge str. BUT 6</name>
    <dbReference type="NCBI Taxonomy" id="1193011"/>
    <lineage>
        <taxon>Bacteria</taxon>
        <taxon>Pseudomonadati</taxon>
        <taxon>Spirochaetota</taxon>
        <taxon>Spirochaetia</taxon>
        <taxon>Leptospirales</taxon>
        <taxon>Leptospiraceae</taxon>
        <taxon>Leptospira</taxon>
    </lineage>
</organism>
<protein>
    <submittedName>
        <fullName evidence="2">Membrane protein</fullName>
    </submittedName>
</protein>
<feature type="transmembrane region" description="Helical" evidence="1">
    <location>
        <begin position="231"/>
        <end position="252"/>
    </location>
</feature>
<dbReference type="RefSeq" id="WP_016551326.1">
    <property type="nucleotide sequence ID" value="NZ_AKWZ02000011.1"/>
</dbReference>
<dbReference type="OrthoDB" id="341112at2"/>
<evidence type="ECO:0000313" key="2">
    <source>
        <dbReference type="EMBL" id="EPG72761.1"/>
    </source>
</evidence>
<keyword evidence="3" id="KW-1185">Reference proteome</keyword>
<reference evidence="2" key="1">
    <citation type="submission" date="2013-04" db="EMBL/GenBank/DDBJ databases">
        <authorList>
            <person name="Harkins D.M."/>
            <person name="Durkin A.S."/>
            <person name="Selengut J.D."/>
            <person name="Sanka R."/>
            <person name="DePew J."/>
            <person name="Purushe J."/>
            <person name="Ahmed A."/>
            <person name="van der Linden H."/>
            <person name="Goris M.G.A."/>
            <person name="Hartskeerl R.A."/>
            <person name="Vinetz J.M."/>
            <person name="Sutton G.G."/>
            <person name="Nelson W.C."/>
            <person name="Fouts D.E."/>
        </authorList>
    </citation>
    <scope>NUCLEOTIDE SEQUENCE [LARGE SCALE GENOMIC DNA]</scope>
    <source>
        <strain evidence="2">BUT 6</strain>
    </source>
</reference>
<feature type="transmembrane region" description="Helical" evidence="1">
    <location>
        <begin position="128"/>
        <end position="148"/>
    </location>
</feature>
<proteinExistence type="predicted"/>
<feature type="transmembrane region" description="Helical" evidence="1">
    <location>
        <begin position="23"/>
        <end position="41"/>
    </location>
</feature>
<accession>S3UQS7</accession>
<evidence type="ECO:0000313" key="3">
    <source>
        <dbReference type="Proteomes" id="UP000014540"/>
    </source>
</evidence>
<dbReference type="EMBL" id="AKWZ02000011">
    <property type="protein sequence ID" value="EPG72761.1"/>
    <property type="molecule type" value="Genomic_DNA"/>
</dbReference>
<name>S3UQS7_9LEPT</name>
<feature type="transmembrane region" description="Helical" evidence="1">
    <location>
        <begin position="383"/>
        <end position="405"/>
    </location>
</feature>
<dbReference type="Proteomes" id="UP000014540">
    <property type="component" value="Unassembled WGS sequence"/>
</dbReference>